<accession>A0A0M9WGS7</accession>
<dbReference type="PANTHER" id="PTHR40618">
    <property type="entry name" value="B-ZIP TRANSCRIPTION FACTOR (EUROFUNG)-RELATED"/>
    <property type="match status" value="1"/>
</dbReference>
<dbReference type="AlphaFoldDB" id="A0A0M9WGS7"/>
<feature type="region of interest" description="Disordered" evidence="1">
    <location>
        <begin position="77"/>
        <end position="118"/>
    </location>
</feature>
<reference evidence="2 3" key="1">
    <citation type="submission" date="2015-08" db="EMBL/GenBank/DDBJ databases">
        <title>Genome sequencing of Penicillium nordicum.</title>
        <authorList>
            <person name="Nguyen H.D."/>
            <person name="Seifert K.A."/>
        </authorList>
    </citation>
    <scope>NUCLEOTIDE SEQUENCE [LARGE SCALE GENOMIC DNA]</scope>
    <source>
        <strain evidence="2 3">DAOMC 185683</strain>
    </source>
</reference>
<evidence type="ECO:0008006" key="4">
    <source>
        <dbReference type="Google" id="ProtNLM"/>
    </source>
</evidence>
<evidence type="ECO:0000256" key="1">
    <source>
        <dbReference type="SAM" id="MobiDB-lite"/>
    </source>
</evidence>
<dbReference type="CDD" id="cd14688">
    <property type="entry name" value="bZIP_YAP"/>
    <property type="match status" value="1"/>
</dbReference>
<dbReference type="PANTHER" id="PTHR40618:SF1">
    <property type="entry name" value="B-ZIP TRANSCRIPTION FACTOR (EUROFUNG)"/>
    <property type="match status" value="1"/>
</dbReference>
<dbReference type="GO" id="GO:0003700">
    <property type="term" value="F:DNA-binding transcription factor activity"/>
    <property type="evidence" value="ECO:0007669"/>
    <property type="project" value="InterPro"/>
</dbReference>
<protein>
    <recommendedName>
        <fullName evidence="4">Glucan endo-1,3-alpha-glucosidase agn1</fullName>
    </recommendedName>
</protein>
<dbReference type="Pfam" id="PF03659">
    <property type="entry name" value="Glyco_hydro_71"/>
    <property type="match status" value="1"/>
</dbReference>
<comment type="caution">
    <text evidence="2">The sequence shown here is derived from an EMBL/GenBank/DDBJ whole genome shotgun (WGS) entry which is preliminary data.</text>
</comment>
<sequence length="830" mass="89312">MAQRAYRMRKENTTCNLQDRVRELEDGIEKLSQSFLGFTDLLLETGLLEKQSHITLALRKITQQYLSLAETGYASPHEGEAVGATSSTAFDKDETLSSPRVPSNERAPIGPSSTPMGCSELPSLYPQPPLYQCELTPPINAFMASRGNESPLPLSSLPGHPPDISLASSIKDQQWTFSQYLVKACCQNGYQLLVDTPSDFVKIQDVFGTYLPPTERKYFISCFHAGMHDNTGNFIDLMATALAPSRPEGECYASEGLATPTEGLGFIFASSAGEWLDASGVQGFISAKGFCTQENGRSLSRSFISSLHVAALIQCGAFKAMCWVPGCLRPMTPLGTDPLYVVDSLSLSPSLLLLSVQPQADESHSVVSPTSTTCVTSGQADTANPARFVSVGLGAMATTATLGPRTTTTATQPTRSKAVFAHYMVGSMTADEAVSDVNLAMSAGFDGFALNTHTISSSDTWNSNALDYLFDAASVTSFKLFISFDMSWGLEVTQLASFLAPYATHSAYYKVDGKAFVSTYTGGTISNDQWDTGFIQPFTSTYGITPYFVPNFDDFSGYPNGVFSAYPILDGVYSWESAWPSPGNTPANVSDSVDSAAFQEAHSAGKTYMMPMSPYQFKYMGSGQNWYRVGEVNLPQRMAQALQLQPDFLEVITWNDAGESHNVGTFWEEQIAGSNIGDYANGFDHTGWLQIITPFIKAYKAGATSLSQIEPPGTKPVGALWYRTLLTSASCSSSIANYQSAQDAVNFAVILPSTGYTINVYSNSKLIGSFAGVKGLNYNSVLGLSVGGGQIMQVVDASNEVISSATGTKNVLAQSPNSTCNWNYEVVGLS</sequence>
<dbReference type="GO" id="GO:0051118">
    <property type="term" value="F:glucan endo-1,3-alpha-glucosidase activity"/>
    <property type="evidence" value="ECO:0007669"/>
    <property type="project" value="InterPro"/>
</dbReference>
<organism evidence="2 3">
    <name type="scientific">Penicillium nordicum</name>
    <dbReference type="NCBI Taxonomy" id="229535"/>
    <lineage>
        <taxon>Eukaryota</taxon>
        <taxon>Fungi</taxon>
        <taxon>Dikarya</taxon>
        <taxon>Ascomycota</taxon>
        <taxon>Pezizomycotina</taxon>
        <taxon>Eurotiomycetes</taxon>
        <taxon>Eurotiomycetidae</taxon>
        <taxon>Eurotiales</taxon>
        <taxon>Aspergillaceae</taxon>
        <taxon>Penicillium</taxon>
    </lineage>
</organism>
<dbReference type="InterPro" id="IPR046347">
    <property type="entry name" value="bZIP_sf"/>
</dbReference>
<evidence type="ECO:0000313" key="3">
    <source>
        <dbReference type="Proteomes" id="UP000037696"/>
    </source>
</evidence>
<dbReference type="InterPro" id="IPR005197">
    <property type="entry name" value="Glyco_hydro_71"/>
</dbReference>
<dbReference type="Gene3D" id="3.20.20.80">
    <property type="entry name" value="Glycosidases"/>
    <property type="match status" value="1"/>
</dbReference>
<name>A0A0M9WGS7_9EURO</name>
<evidence type="ECO:0000313" key="2">
    <source>
        <dbReference type="EMBL" id="KOS44265.1"/>
    </source>
</evidence>
<dbReference type="Proteomes" id="UP000037696">
    <property type="component" value="Unassembled WGS sequence"/>
</dbReference>
<keyword evidence="3" id="KW-1185">Reference proteome</keyword>
<dbReference type="OrthoDB" id="3257981at2759"/>
<dbReference type="STRING" id="229535.A0A0M9WGS7"/>
<dbReference type="EMBL" id="LHQQ01000064">
    <property type="protein sequence ID" value="KOS44265.1"/>
    <property type="molecule type" value="Genomic_DNA"/>
</dbReference>
<proteinExistence type="predicted"/>
<dbReference type="SUPFAM" id="SSF57959">
    <property type="entry name" value="Leucine zipper domain"/>
    <property type="match status" value="1"/>
</dbReference>
<dbReference type="CDD" id="cd11577">
    <property type="entry name" value="GH71"/>
    <property type="match status" value="1"/>
</dbReference>
<gene>
    <name evidence="2" type="ORF">ACN38_g4811</name>
</gene>